<feature type="domain" description="Cadherin" evidence="11">
    <location>
        <begin position="241"/>
        <end position="341"/>
    </location>
</feature>
<dbReference type="CDD" id="cd11304">
    <property type="entry name" value="Cadherin_repeat"/>
    <property type="match status" value="4"/>
</dbReference>
<dbReference type="GO" id="GO:0007156">
    <property type="term" value="P:homophilic cell adhesion via plasma membrane adhesion molecules"/>
    <property type="evidence" value="ECO:0007669"/>
    <property type="project" value="InterPro"/>
</dbReference>
<accession>A0A087UU42</accession>
<dbReference type="FunFam" id="2.60.40.60:FF:000013">
    <property type="entry name" value="Cadherin EGF LAG seven-pass G-type receptor"/>
    <property type="match status" value="1"/>
</dbReference>
<dbReference type="GO" id="GO:0016342">
    <property type="term" value="C:catenin complex"/>
    <property type="evidence" value="ECO:0007669"/>
    <property type="project" value="TreeGrafter"/>
</dbReference>
<dbReference type="PANTHER" id="PTHR24027:SF442">
    <property type="entry name" value="PROTOCADHERIN-15 ISOFORM X1"/>
    <property type="match status" value="1"/>
</dbReference>
<evidence type="ECO:0000256" key="6">
    <source>
        <dbReference type="ARBA" id="ARBA00022837"/>
    </source>
</evidence>
<dbReference type="OrthoDB" id="10029135at2759"/>
<feature type="domain" description="Cadherin" evidence="11">
    <location>
        <begin position="40"/>
        <end position="139"/>
    </location>
</feature>
<evidence type="ECO:0000256" key="1">
    <source>
        <dbReference type="ARBA" id="ARBA00004370"/>
    </source>
</evidence>
<dbReference type="GO" id="GO:0008013">
    <property type="term" value="F:beta-catenin binding"/>
    <property type="evidence" value="ECO:0007669"/>
    <property type="project" value="TreeGrafter"/>
</dbReference>
<dbReference type="PRINTS" id="PR00205">
    <property type="entry name" value="CADHERIN"/>
</dbReference>
<dbReference type="EMBL" id="KK121626">
    <property type="protein sequence ID" value="KFM80881.1"/>
    <property type="molecule type" value="Genomic_DNA"/>
</dbReference>
<evidence type="ECO:0000256" key="3">
    <source>
        <dbReference type="ARBA" id="ARBA00022692"/>
    </source>
</evidence>
<keyword evidence="3" id="KW-0812">Transmembrane</keyword>
<protein>
    <submittedName>
        <fullName evidence="12">Protocadherin-15</fullName>
    </submittedName>
</protein>
<dbReference type="GO" id="GO:0005509">
    <property type="term" value="F:calcium ion binding"/>
    <property type="evidence" value="ECO:0007669"/>
    <property type="project" value="UniProtKB-UniRule"/>
</dbReference>
<keyword evidence="4" id="KW-0732">Signal</keyword>
<keyword evidence="13" id="KW-1185">Reference proteome</keyword>
<dbReference type="InterPro" id="IPR015919">
    <property type="entry name" value="Cadherin-like_sf"/>
</dbReference>
<keyword evidence="8" id="KW-0472">Membrane</keyword>
<dbReference type="GO" id="GO:0007424">
    <property type="term" value="P:open tracheal system development"/>
    <property type="evidence" value="ECO:0007669"/>
    <property type="project" value="UniProtKB-ARBA"/>
</dbReference>
<evidence type="ECO:0000256" key="5">
    <source>
        <dbReference type="ARBA" id="ARBA00022737"/>
    </source>
</evidence>
<proteinExistence type="predicted"/>
<dbReference type="PROSITE" id="PS50268">
    <property type="entry name" value="CADHERIN_2"/>
    <property type="match status" value="4"/>
</dbReference>
<feature type="domain" description="Cadherin" evidence="11">
    <location>
        <begin position="342"/>
        <end position="448"/>
    </location>
</feature>
<dbReference type="GO" id="GO:0016477">
    <property type="term" value="P:cell migration"/>
    <property type="evidence" value="ECO:0007669"/>
    <property type="project" value="TreeGrafter"/>
</dbReference>
<evidence type="ECO:0000256" key="7">
    <source>
        <dbReference type="ARBA" id="ARBA00022989"/>
    </source>
</evidence>
<dbReference type="InterPro" id="IPR002126">
    <property type="entry name" value="Cadherin-like_dom"/>
</dbReference>
<gene>
    <name evidence="12" type="ORF">X975_00097</name>
</gene>
<evidence type="ECO:0000256" key="2">
    <source>
        <dbReference type="ARBA" id="ARBA00022536"/>
    </source>
</evidence>
<dbReference type="GO" id="GO:0001736">
    <property type="term" value="P:establishment of planar polarity"/>
    <property type="evidence" value="ECO:0007669"/>
    <property type="project" value="UniProtKB-ARBA"/>
</dbReference>
<dbReference type="InterPro" id="IPR039808">
    <property type="entry name" value="Cadherin"/>
</dbReference>
<dbReference type="Pfam" id="PF00028">
    <property type="entry name" value="Cadherin"/>
    <property type="match status" value="4"/>
</dbReference>
<comment type="subcellular location">
    <subcellularLocation>
        <location evidence="1">Membrane</location>
    </subcellularLocation>
</comment>
<evidence type="ECO:0000313" key="13">
    <source>
        <dbReference type="Proteomes" id="UP000054359"/>
    </source>
</evidence>
<dbReference type="STRING" id="407821.A0A087UU42"/>
<evidence type="ECO:0000256" key="8">
    <source>
        <dbReference type="ARBA" id="ARBA00023136"/>
    </source>
</evidence>
<evidence type="ECO:0000256" key="9">
    <source>
        <dbReference type="ARBA" id="ARBA00023157"/>
    </source>
</evidence>
<feature type="non-terminal residue" evidence="12">
    <location>
        <position position="457"/>
    </location>
</feature>
<name>A0A087UU42_STEMI</name>
<feature type="domain" description="Cadherin" evidence="11">
    <location>
        <begin position="140"/>
        <end position="240"/>
    </location>
</feature>
<evidence type="ECO:0000313" key="12">
    <source>
        <dbReference type="EMBL" id="KFM80881.1"/>
    </source>
</evidence>
<dbReference type="GO" id="GO:0045296">
    <property type="term" value="F:cadherin binding"/>
    <property type="evidence" value="ECO:0007669"/>
    <property type="project" value="TreeGrafter"/>
</dbReference>
<keyword evidence="6 10" id="KW-0106">Calcium</keyword>
<dbReference type="OMA" id="THWINCC"/>
<dbReference type="Proteomes" id="UP000054359">
    <property type="component" value="Unassembled WGS sequence"/>
</dbReference>
<dbReference type="FunFam" id="2.60.40.60:FF:000020">
    <property type="entry name" value="Dachsous cadherin-related 1b"/>
    <property type="match status" value="2"/>
</dbReference>
<keyword evidence="2" id="KW-0245">EGF-like domain</keyword>
<keyword evidence="9" id="KW-1015">Disulfide bond</keyword>
<dbReference type="Gene3D" id="2.60.40.60">
    <property type="entry name" value="Cadherins"/>
    <property type="match status" value="4"/>
</dbReference>
<keyword evidence="5" id="KW-0677">Repeat</keyword>
<reference evidence="12 13" key="1">
    <citation type="submission" date="2013-11" db="EMBL/GenBank/DDBJ databases">
        <title>Genome sequencing of Stegodyphus mimosarum.</title>
        <authorList>
            <person name="Bechsgaard J."/>
        </authorList>
    </citation>
    <scope>NUCLEOTIDE SEQUENCE [LARGE SCALE GENOMIC DNA]</scope>
</reference>
<organism evidence="12 13">
    <name type="scientific">Stegodyphus mimosarum</name>
    <name type="common">African social velvet spider</name>
    <dbReference type="NCBI Taxonomy" id="407821"/>
    <lineage>
        <taxon>Eukaryota</taxon>
        <taxon>Metazoa</taxon>
        <taxon>Ecdysozoa</taxon>
        <taxon>Arthropoda</taxon>
        <taxon>Chelicerata</taxon>
        <taxon>Arachnida</taxon>
        <taxon>Araneae</taxon>
        <taxon>Araneomorphae</taxon>
        <taxon>Entelegynae</taxon>
        <taxon>Eresoidea</taxon>
        <taxon>Eresidae</taxon>
        <taxon>Stegodyphus</taxon>
    </lineage>
</organism>
<evidence type="ECO:0000256" key="4">
    <source>
        <dbReference type="ARBA" id="ARBA00022729"/>
    </source>
</evidence>
<sequence>MAGQQYSITVQATDPGGRFSQAILDVVVVSGPNSGGPVFSQDRYDTQVSEGAAVKSTVITLTAEDPEKDDVTYSIVEGNTNGDFAIDPKSGAISVARRLDREEISAYTLIVKAADPGNLFTTTSVDIRVTDINDQNPVFLQPAYTFRVEEGLADAYVGTVQARDEDISMNGHITYSLSGSSDFYMDAESGEIRTSRALDFESHHVYKLLVTARDSAPDSRYGTASVTVLVNDVQDEKPVFEKNTYEGSVPENKANYEILQVKARDPDSVSSVTYVIKEGDQTLFAIDSSTGMIRTLAPLDYERTTSYSLIAGTLENEGPDPRAVATVIISVEDQNDVAPIFTSVPLPIRLQDTVPLGTVVTTVVASDGDGTAPGNDIRYEVSGKEKAPTYFLVDPESGFISVKDDLRKEPDSEYRIEITARDMGVPSLSATATLTVYVEHIATVAPDSGLGFADSLY</sequence>
<evidence type="ECO:0000256" key="10">
    <source>
        <dbReference type="PROSITE-ProRule" id="PRU00043"/>
    </source>
</evidence>
<dbReference type="AlphaFoldDB" id="A0A087UU42"/>
<dbReference type="GO" id="GO:0030855">
    <property type="term" value="P:epithelial cell differentiation"/>
    <property type="evidence" value="ECO:0007669"/>
    <property type="project" value="UniProtKB-ARBA"/>
</dbReference>
<keyword evidence="7" id="KW-1133">Transmembrane helix</keyword>
<evidence type="ECO:0000259" key="11">
    <source>
        <dbReference type="PROSITE" id="PS50268"/>
    </source>
</evidence>
<dbReference type="SUPFAM" id="SSF49313">
    <property type="entry name" value="Cadherin-like"/>
    <property type="match status" value="4"/>
</dbReference>
<dbReference type="PANTHER" id="PTHR24027">
    <property type="entry name" value="CADHERIN-23"/>
    <property type="match status" value="1"/>
</dbReference>
<dbReference type="SMART" id="SM00112">
    <property type="entry name" value="CA"/>
    <property type="match status" value="4"/>
</dbReference>